<evidence type="ECO:0000313" key="3">
    <source>
        <dbReference type="EMBL" id="GGD37780.1"/>
    </source>
</evidence>
<feature type="signal peptide" evidence="1">
    <location>
        <begin position="1"/>
        <end position="21"/>
    </location>
</feature>
<dbReference type="RefSeq" id="WP_188854763.1">
    <property type="nucleotide sequence ID" value="NZ_BMJJ01000014.1"/>
</dbReference>
<dbReference type="Proteomes" id="UP000613160">
    <property type="component" value="Unassembled WGS sequence"/>
</dbReference>
<dbReference type="EMBL" id="BMJJ01000014">
    <property type="protein sequence ID" value="GGD37780.1"/>
    <property type="molecule type" value="Genomic_DNA"/>
</dbReference>
<evidence type="ECO:0000313" key="4">
    <source>
        <dbReference type="Proteomes" id="UP000613160"/>
    </source>
</evidence>
<organism evidence="3 4">
    <name type="scientific">Aureimonas glaciei</name>
    <dbReference type="NCBI Taxonomy" id="1776957"/>
    <lineage>
        <taxon>Bacteria</taxon>
        <taxon>Pseudomonadati</taxon>
        <taxon>Pseudomonadota</taxon>
        <taxon>Alphaproteobacteria</taxon>
        <taxon>Hyphomicrobiales</taxon>
        <taxon>Aurantimonadaceae</taxon>
        <taxon>Aureimonas</taxon>
    </lineage>
</organism>
<reference evidence="3" key="2">
    <citation type="submission" date="2020-09" db="EMBL/GenBank/DDBJ databases">
        <authorList>
            <person name="Sun Q."/>
            <person name="Zhou Y."/>
        </authorList>
    </citation>
    <scope>NUCLEOTIDE SEQUENCE</scope>
    <source>
        <strain evidence="3">CGMCC 1.15493</strain>
    </source>
</reference>
<evidence type="ECO:0000256" key="1">
    <source>
        <dbReference type="SAM" id="SignalP"/>
    </source>
</evidence>
<dbReference type="Gene3D" id="1.20.1260.10">
    <property type="match status" value="1"/>
</dbReference>
<protein>
    <recommendedName>
        <fullName evidence="2">DUF305 domain-containing protein</fullName>
    </recommendedName>
</protein>
<keyword evidence="4" id="KW-1185">Reference proteome</keyword>
<dbReference type="PANTHER" id="PTHR36933">
    <property type="entry name" value="SLL0788 PROTEIN"/>
    <property type="match status" value="1"/>
</dbReference>
<gene>
    <name evidence="3" type="ORF">GCM10011335_45650</name>
</gene>
<dbReference type="PANTHER" id="PTHR36933:SF1">
    <property type="entry name" value="SLL0788 PROTEIN"/>
    <property type="match status" value="1"/>
</dbReference>
<dbReference type="Pfam" id="PF03713">
    <property type="entry name" value="DUF305"/>
    <property type="match status" value="1"/>
</dbReference>
<accession>A0A916YAH5</accession>
<feature type="chain" id="PRO_5036858959" description="DUF305 domain-containing protein" evidence="1">
    <location>
        <begin position="22"/>
        <end position="136"/>
    </location>
</feature>
<proteinExistence type="predicted"/>
<sequence length="136" mass="14645">MKKIALSVAAFALLSFGGVAAAQDHSDHDTKSGHGEHWSHQGNAVAPAIGDQAPSTKAFEHANSAMHKGMAIEFSGNPDLDFVRGMIAHHQGAVDMARVQLQYGTDPEMRELAEEIIANQEPEIAAMKAWLEKHAH</sequence>
<feature type="domain" description="DUF305" evidence="2">
    <location>
        <begin position="79"/>
        <end position="134"/>
    </location>
</feature>
<reference evidence="3" key="1">
    <citation type="journal article" date="2014" name="Int. J. Syst. Evol. Microbiol.">
        <title>Complete genome sequence of Corynebacterium casei LMG S-19264T (=DSM 44701T), isolated from a smear-ripened cheese.</title>
        <authorList>
            <consortium name="US DOE Joint Genome Institute (JGI-PGF)"/>
            <person name="Walter F."/>
            <person name="Albersmeier A."/>
            <person name="Kalinowski J."/>
            <person name="Ruckert C."/>
        </authorList>
    </citation>
    <scope>NUCLEOTIDE SEQUENCE</scope>
    <source>
        <strain evidence="3">CGMCC 1.15493</strain>
    </source>
</reference>
<keyword evidence="1" id="KW-0732">Signal</keyword>
<comment type="caution">
    <text evidence="3">The sequence shown here is derived from an EMBL/GenBank/DDBJ whole genome shotgun (WGS) entry which is preliminary data.</text>
</comment>
<dbReference type="InterPro" id="IPR012347">
    <property type="entry name" value="Ferritin-like"/>
</dbReference>
<dbReference type="AlphaFoldDB" id="A0A916YAH5"/>
<dbReference type="InterPro" id="IPR005183">
    <property type="entry name" value="DUF305_CopM-like"/>
</dbReference>
<evidence type="ECO:0000259" key="2">
    <source>
        <dbReference type="Pfam" id="PF03713"/>
    </source>
</evidence>
<name>A0A916YAH5_9HYPH</name>